<dbReference type="PANTHER" id="PTHR43425:SF2">
    <property type="entry name" value="OXYGEN-INSENSITIVE NADPH NITROREDUCTASE"/>
    <property type="match status" value="1"/>
</dbReference>
<dbReference type="InterPro" id="IPR016446">
    <property type="entry name" value="Flavin_OxRdtase_Frp"/>
</dbReference>
<dbReference type="EMBL" id="CP138203">
    <property type="protein sequence ID" value="WPC72308.1"/>
    <property type="molecule type" value="Genomic_DNA"/>
</dbReference>
<keyword evidence="5" id="KW-0521">NADP</keyword>
<dbReference type="PANTHER" id="PTHR43425">
    <property type="entry name" value="OXYGEN-INSENSITIVE NADPH NITROREDUCTASE"/>
    <property type="match status" value="1"/>
</dbReference>
<evidence type="ECO:0000313" key="8">
    <source>
        <dbReference type="Proteomes" id="UP001304071"/>
    </source>
</evidence>
<organism evidence="7 8">
    <name type="scientific">Vibrio porteresiae DSM 19223</name>
    <dbReference type="NCBI Taxonomy" id="1123496"/>
    <lineage>
        <taxon>Bacteria</taxon>
        <taxon>Pseudomonadati</taxon>
        <taxon>Pseudomonadota</taxon>
        <taxon>Gammaproteobacteria</taxon>
        <taxon>Vibrionales</taxon>
        <taxon>Vibrionaceae</taxon>
        <taxon>Vibrio</taxon>
    </lineage>
</organism>
<keyword evidence="4 5" id="KW-0560">Oxidoreductase</keyword>
<keyword evidence="2 5" id="KW-0285">Flavoprotein</keyword>
<reference evidence="7 8" key="1">
    <citation type="submission" date="2023-11" db="EMBL/GenBank/DDBJ databases">
        <title>Plant-associative lifestyle of Vibrio porteresiae and its evolutionary dynamics.</title>
        <authorList>
            <person name="Rameshkumar N."/>
            <person name="Kirti K."/>
        </authorList>
    </citation>
    <scope>NUCLEOTIDE SEQUENCE [LARGE SCALE GENOMIC DNA]</scope>
    <source>
        <strain evidence="7 8">MSSRF30</strain>
    </source>
</reference>
<dbReference type="Proteomes" id="UP001304071">
    <property type="component" value="Chromosome 1"/>
</dbReference>
<protein>
    <submittedName>
        <fullName evidence="7">NADPH-dependent oxidoreductase</fullName>
    </submittedName>
</protein>
<evidence type="ECO:0000256" key="5">
    <source>
        <dbReference type="PIRNR" id="PIRNR005426"/>
    </source>
</evidence>
<dbReference type="CDD" id="cd02146">
    <property type="entry name" value="NfsA-like"/>
    <property type="match status" value="1"/>
</dbReference>
<dbReference type="Pfam" id="PF00881">
    <property type="entry name" value="Nitroreductase"/>
    <property type="match status" value="1"/>
</dbReference>
<accession>A0ABZ0Q7A9</accession>
<dbReference type="InterPro" id="IPR000415">
    <property type="entry name" value="Nitroreductase-like"/>
</dbReference>
<comment type="similarity">
    <text evidence="1 5">Belongs to the flavin oxidoreductase frp family.</text>
</comment>
<dbReference type="Gene3D" id="3.40.109.10">
    <property type="entry name" value="NADH Oxidase"/>
    <property type="match status" value="1"/>
</dbReference>
<name>A0ABZ0Q7A9_9VIBR</name>
<sequence length="246" mass="27661">MNDVLRTLFNHKSDRLFTDETIDDAALDNIINAAYHAPTSINSQQVSVIVVRDQERRAHLAQLCGNQPWVAKAPVFLVFVFDMHKTELGMAQVEVKQQAHESIEAIVSGATDVGIALSSSLVAAHSLGLGGVPIGGIRLHPQQVVEYLNLPQHTFAVAGLAIGHIEQHAHVKPRLPMATFRHEERYQEANMVEHIQQYNQQLLEHWQNIGRSEGEDWSHSIANYYQRVYYPDVAPTLKKQGFTNKF</sequence>
<keyword evidence="3 5" id="KW-0288">FMN</keyword>
<dbReference type="RefSeq" id="WP_261895880.1">
    <property type="nucleotide sequence ID" value="NZ_AP024895.1"/>
</dbReference>
<dbReference type="InterPro" id="IPR029479">
    <property type="entry name" value="Nitroreductase"/>
</dbReference>
<evidence type="ECO:0000256" key="3">
    <source>
        <dbReference type="ARBA" id="ARBA00022643"/>
    </source>
</evidence>
<evidence type="ECO:0000256" key="2">
    <source>
        <dbReference type="ARBA" id="ARBA00022630"/>
    </source>
</evidence>
<dbReference type="PIRSF" id="PIRSF005426">
    <property type="entry name" value="Frp"/>
    <property type="match status" value="1"/>
</dbReference>
<evidence type="ECO:0000256" key="1">
    <source>
        <dbReference type="ARBA" id="ARBA00008366"/>
    </source>
</evidence>
<feature type="domain" description="Nitroreductase" evidence="6">
    <location>
        <begin position="11"/>
        <end position="164"/>
    </location>
</feature>
<keyword evidence="8" id="KW-1185">Reference proteome</keyword>
<proteinExistence type="inferred from homology"/>
<gene>
    <name evidence="7" type="ORF">R8Z52_09170</name>
</gene>
<evidence type="ECO:0000256" key="4">
    <source>
        <dbReference type="ARBA" id="ARBA00023002"/>
    </source>
</evidence>
<evidence type="ECO:0000259" key="6">
    <source>
        <dbReference type="Pfam" id="PF00881"/>
    </source>
</evidence>
<dbReference type="SUPFAM" id="SSF55469">
    <property type="entry name" value="FMN-dependent nitroreductase-like"/>
    <property type="match status" value="1"/>
</dbReference>
<evidence type="ECO:0000313" key="7">
    <source>
        <dbReference type="EMBL" id="WPC72308.1"/>
    </source>
</evidence>